<name>A0AAF0Z8I1_9CHRO</name>
<reference evidence="1" key="1">
    <citation type="submission" date="2023-11" db="EMBL/GenBank/DDBJ databases">
        <title>Genome sequence of Cyanobacterium aponinum BCRC AL20115.</title>
        <authorList>
            <person name="Chang H.-Y."/>
            <person name="Lin K.-M."/>
            <person name="Hsueh H.-T."/>
            <person name="Chu H.-A."/>
            <person name="Kuo C.-H."/>
        </authorList>
    </citation>
    <scope>NUCLEOTIDE SEQUENCE</scope>
    <source>
        <strain evidence="1">AL20115</strain>
    </source>
</reference>
<proteinExistence type="predicted"/>
<dbReference type="SUPFAM" id="SSF102114">
    <property type="entry name" value="Radical SAM enzymes"/>
    <property type="match status" value="1"/>
</dbReference>
<dbReference type="RefSeq" id="WP_320001386.1">
    <property type="nucleotide sequence ID" value="NZ_CP138348.1"/>
</dbReference>
<dbReference type="Gene3D" id="3.20.20.70">
    <property type="entry name" value="Aldolase class I"/>
    <property type="match status" value="1"/>
</dbReference>
<protein>
    <recommendedName>
        <fullName evidence="2">Radical SAM protein</fullName>
    </recommendedName>
</protein>
<dbReference type="EMBL" id="CP138348">
    <property type="protein sequence ID" value="WPF88246.1"/>
    <property type="molecule type" value="Genomic_DNA"/>
</dbReference>
<dbReference type="InterPro" id="IPR058240">
    <property type="entry name" value="rSAM_sf"/>
</dbReference>
<evidence type="ECO:0008006" key="2">
    <source>
        <dbReference type="Google" id="ProtNLM"/>
    </source>
</evidence>
<accession>A0AAF0Z8I1</accession>
<evidence type="ECO:0000313" key="1">
    <source>
        <dbReference type="EMBL" id="WPF88246.1"/>
    </source>
</evidence>
<organism evidence="1">
    <name type="scientific">Cyanobacterium aponinum AL20115</name>
    <dbReference type="NCBI Taxonomy" id="3090662"/>
    <lineage>
        <taxon>Bacteria</taxon>
        <taxon>Bacillati</taxon>
        <taxon>Cyanobacteriota</taxon>
        <taxon>Cyanophyceae</taxon>
        <taxon>Oscillatoriophycideae</taxon>
        <taxon>Chroococcales</taxon>
        <taxon>Geminocystaceae</taxon>
        <taxon>Cyanobacterium</taxon>
    </lineage>
</organism>
<dbReference type="InterPro" id="IPR050377">
    <property type="entry name" value="Radical_SAM_PqqE_MftC-like"/>
</dbReference>
<dbReference type="PANTHER" id="PTHR11228:SF7">
    <property type="entry name" value="PQQA PEPTIDE CYCLASE"/>
    <property type="match status" value="1"/>
</dbReference>
<gene>
    <name evidence="1" type="ORF">SAY89_15820</name>
</gene>
<dbReference type="InterPro" id="IPR013785">
    <property type="entry name" value="Aldolase_TIM"/>
</dbReference>
<dbReference type="PANTHER" id="PTHR11228">
    <property type="entry name" value="RADICAL SAM DOMAIN PROTEIN"/>
    <property type="match status" value="1"/>
</dbReference>
<sequence>MSQHQTGKKSKLQSYLDSRPDLKYKYTKIRDKASNIIISGYDITKRCNLRCEGCFFFEGELSTKYEEIKNIEEYKLFFADEVKRGITYPHFAGAEPGLVQDRLLVANQFWDRGLIYTNGTFKFDPAITFMKHISVWGNFETDEYLRGAPVFKKALQNAQGDNKSIFMYTINKKNIDNINEVVKICKDHGVKISFNHYSPSRQYENKIELNEKTQEYSTFRLSTKDDNLMLTQDDLKKIRDILEERIDQDPETVIYSKHYNEYVNSGKTLWNIDEATGIAKDCVILNKPYHRQHHTDFSYDDSECCIANTDCRECRHYVSVYTKLMDSIRPALKSLESFESWLDIYYTWCKLHFVDWES</sequence>
<dbReference type="AlphaFoldDB" id="A0AAF0Z8I1"/>